<reference evidence="2 3" key="1">
    <citation type="journal article" date="2013" name="PLoS ONE">
        <title>Genomic and secretomic analyses reveal unique features of the lignocellulolytic enzyme system of Penicillium decumbens.</title>
        <authorList>
            <person name="Liu G."/>
            <person name="Zhang L."/>
            <person name="Wei X."/>
            <person name="Zou G."/>
            <person name="Qin Y."/>
            <person name="Ma L."/>
            <person name="Li J."/>
            <person name="Zheng H."/>
            <person name="Wang S."/>
            <person name="Wang C."/>
            <person name="Xun L."/>
            <person name="Zhao G.-P."/>
            <person name="Zhou Z."/>
            <person name="Qu Y."/>
        </authorList>
    </citation>
    <scope>NUCLEOTIDE SEQUENCE [LARGE SCALE GENOMIC DNA]</scope>
    <source>
        <strain evidence="3">114-2 / CGMCC 5302</strain>
    </source>
</reference>
<evidence type="ECO:0000313" key="2">
    <source>
        <dbReference type="EMBL" id="EPS30986.1"/>
    </source>
</evidence>
<evidence type="ECO:0000313" key="3">
    <source>
        <dbReference type="Proteomes" id="UP000019376"/>
    </source>
</evidence>
<dbReference type="PhylomeDB" id="S7ZQQ2"/>
<dbReference type="AlphaFoldDB" id="S7ZQQ2"/>
<keyword evidence="3" id="KW-1185">Reference proteome</keyword>
<proteinExistence type="predicted"/>
<dbReference type="OrthoDB" id="4361935at2759"/>
<protein>
    <submittedName>
        <fullName evidence="2">Uncharacterized protein</fullName>
    </submittedName>
</protein>
<gene>
    <name evidence="2" type="ORF">PDE_05940</name>
</gene>
<sequence length="305" mass="34096">MEELPKADTLLYGEHQHRGMRFQRWIENASLSNCPIQPSEVTLTQLHANWLPVIVDRAQPDAVSFADGLYHANRLQIHGPWVHHRMTSGIKPGPRGRFSTEDINDFQSYIAPTALFLTCVFRMDGPYVSQIAQAVYQSEYSMGTLEHIFFTDVVNQDTTDFLQESVLPDMNNPNKIPTTRETYTFEHGSPEHLALLGTRLGSVVGYLMLGAYPRGTRRVSRISIHRNYGLSLELQFQIEDIPRNTASSDGSSSKAGDKRRHVGGGDGTDDGAGSSGKRRKPSGGDDDNYQGPARRTRQRLGPRKI</sequence>
<dbReference type="HOGENOM" id="CLU_043569_0_0_1"/>
<feature type="compositionally biased region" description="Basic residues" evidence="1">
    <location>
        <begin position="294"/>
        <end position="305"/>
    </location>
</feature>
<name>S7ZQQ2_PENO1</name>
<organism evidence="2 3">
    <name type="scientific">Penicillium oxalicum (strain 114-2 / CGMCC 5302)</name>
    <name type="common">Penicillium decumbens</name>
    <dbReference type="NCBI Taxonomy" id="933388"/>
    <lineage>
        <taxon>Eukaryota</taxon>
        <taxon>Fungi</taxon>
        <taxon>Dikarya</taxon>
        <taxon>Ascomycota</taxon>
        <taxon>Pezizomycotina</taxon>
        <taxon>Eurotiomycetes</taxon>
        <taxon>Eurotiomycetidae</taxon>
        <taxon>Eurotiales</taxon>
        <taxon>Aspergillaceae</taxon>
        <taxon>Penicillium</taxon>
    </lineage>
</organism>
<accession>S7ZQQ2</accession>
<dbReference type="EMBL" id="KB644412">
    <property type="protein sequence ID" value="EPS30986.1"/>
    <property type="molecule type" value="Genomic_DNA"/>
</dbReference>
<feature type="region of interest" description="Disordered" evidence="1">
    <location>
        <begin position="243"/>
        <end position="305"/>
    </location>
</feature>
<dbReference type="Proteomes" id="UP000019376">
    <property type="component" value="Unassembled WGS sequence"/>
</dbReference>
<evidence type="ECO:0000256" key="1">
    <source>
        <dbReference type="SAM" id="MobiDB-lite"/>
    </source>
</evidence>